<organism evidence="6 7">
    <name type="scientific">Desulfobulbus oralis</name>
    <dbReference type="NCBI Taxonomy" id="1986146"/>
    <lineage>
        <taxon>Bacteria</taxon>
        <taxon>Pseudomonadati</taxon>
        <taxon>Thermodesulfobacteriota</taxon>
        <taxon>Desulfobulbia</taxon>
        <taxon>Desulfobulbales</taxon>
        <taxon>Desulfobulbaceae</taxon>
        <taxon>Desulfobulbus</taxon>
    </lineage>
</organism>
<dbReference type="InterPro" id="IPR052341">
    <property type="entry name" value="LOG_family_nucleotidases"/>
</dbReference>
<feature type="domain" description="Pyrimidine/purine nucleotide 5'-monophosphate nucleosidase C-terminal" evidence="4">
    <location>
        <begin position="336"/>
        <end position="457"/>
    </location>
</feature>
<dbReference type="AlphaFoldDB" id="A0A2L1GKA4"/>
<dbReference type="Gene3D" id="3.30.1850.10">
    <property type="entry name" value="MoCo carrier protein-like"/>
    <property type="match status" value="1"/>
</dbReference>
<dbReference type="EMBL" id="CP021255">
    <property type="protein sequence ID" value="AVD70103.1"/>
    <property type="molecule type" value="Genomic_DNA"/>
</dbReference>
<dbReference type="GO" id="GO:0008714">
    <property type="term" value="F:AMP nucleosidase activity"/>
    <property type="evidence" value="ECO:0007669"/>
    <property type="project" value="UniProtKB-EC"/>
</dbReference>
<dbReference type="InterPro" id="IPR049788">
    <property type="entry name" value="PpnN"/>
</dbReference>
<dbReference type="Pfam" id="PF14793">
    <property type="entry name" value="DUF4478"/>
    <property type="match status" value="1"/>
</dbReference>
<evidence type="ECO:0000256" key="3">
    <source>
        <dbReference type="ARBA" id="ARBA00031983"/>
    </source>
</evidence>
<comment type="catalytic activity">
    <reaction evidence="1">
        <text>AMP + H2O = D-ribose 5-phosphate + adenine</text>
        <dbReference type="Rhea" id="RHEA:20129"/>
        <dbReference type="ChEBI" id="CHEBI:15377"/>
        <dbReference type="ChEBI" id="CHEBI:16708"/>
        <dbReference type="ChEBI" id="CHEBI:78346"/>
        <dbReference type="ChEBI" id="CHEBI:456215"/>
        <dbReference type="EC" id="3.2.2.4"/>
    </reaction>
</comment>
<sequence>MPNDLMLRARISPKGHLDLLSRQEVTALLQVNSGPLARIFRNCSLAVLNHDEYQIDDDQALLERYPDYEVQVIQDERGIKLELRNAPAAAFVDGELIRGINEHLFSVLRDLVYIDSGTARQFDLKSSDGITNAVFRILRNARVLKAGLEPRLVVCWGGHSISCEEYDYSKEVGYQLGLRDMDICTGCGAGAMKGPMKGAAVAHAKQRNSCGQYLGITEPGIIASESPNPIVADLVIMPDIEKRLESFVRLGHAIIVFPGGAGTMEETLYILGVLLDPANARIPLPLVLTGPASAQDHFALMDRFLTETLGPKVKNLYRIIIDDPEEVARYVVKGVREVRDYRRATEDAFYFNWHLRIPLDLQLPFAPTHENMRTLRLTKDRPVNELAGDLRRAFSGIVSGNVKASGLKAIAEQGPFELQGDISIMKPMDELLAAFVAKQRMKLPSANKQYTPCYKLVGA</sequence>
<dbReference type="InterPro" id="IPR027820">
    <property type="entry name" value="PpnN_N"/>
</dbReference>
<gene>
    <name evidence="6" type="ORF">CAY53_00250</name>
</gene>
<evidence type="ECO:0000259" key="4">
    <source>
        <dbReference type="Pfam" id="PF11892"/>
    </source>
</evidence>
<dbReference type="OrthoDB" id="9801098at2"/>
<dbReference type="Pfam" id="PF11892">
    <property type="entry name" value="PpnN_C"/>
    <property type="match status" value="1"/>
</dbReference>
<evidence type="ECO:0000313" key="6">
    <source>
        <dbReference type="EMBL" id="AVD70103.1"/>
    </source>
</evidence>
<evidence type="ECO:0000313" key="7">
    <source>
        <dbReference type="Proteomes" id="UP000239867"/>
    </source>
</evidence>
<dbReference type="EC" id="3.2.2.4" evidence="2"/>
<dbReference type="SUPFAM" id="SSF102405">
    <property type="entry name" value="MCP/YpsA-like"/>
    <property type="match status" value="1"/>
</dbReference>
<keyword evidence="7" id="KW-1185">Reference proteome</keyword>
<dbReference type="InterPro" id="IPR021826">
    <property type="entry name" value="PpnN_C"/>
</dbReference>
<evidence type="ECO:0000259" key="5">
    <source>
        <dbReference type="Pfam" id="PF14793"/>
    </source>
</evidence>
<accession>A0A2L1GKA4</accession>
<evidence type="ECO:0000256" key="2">
    <source>
        <dbReference type="ARBA" id="ARBA00011985"/>
    </source>
</evidence>
<evidence type="ECO:0000256" key="1">
    <source>
        <dbReference type="ARBA" id="ARBA00000274"/>
    </source>
</evidence>
<dbReference type="InterPro" id="IPR031100">
    <property type="entry name" value="LOG_fam"/>
</dbReference>
<dbReference type="InterPro" id="IPR037153">
    <property type="entry name" value="PpnN-like_sf"/>
</dbReference>
<dbReference type="PANTHER" id="PTHR43393">
    <property type="entry name" value="CYTOKININ RIBOSIDE 5'-MONOPHOSPHATE PHOSPHORIBOHYDROLASE"/>
    <property type="match status" value="1"/>
</dbReference>
<name>A0A2L1GKA4_9BACT</name>
<dbReference type="NCBIfam" id="NF038390">
    <property type="entry name" value="Nsidase_PpnN"/>
    <property type="match status" value="1"/>
</dbReference>
<dbReference type="PANTHER" id="PTHR43393:SF1">
    <property type="entry name" value="PYRIMIDINE_PURINE NUCLEOTIDE 5'-MONOPHOSPHATE NUCLEOSIDASE"/>
    <property type="match status" value="1"/>
</dbReference>
<dbReference type="KEGG" id="deo:CAY53_00250"/>
<proteinExistence type="predicted"/>
<protein>
    <recommendedName>
        <fullName evidence="3">AMP nucleosidase</fullName>
        <ecNumber evidence="2">3.2.2.4</ecNumber>
    </recommendedName>
    <alternativeName>
        <fullName evidence="3">AMP nucleosidase</fullName>
    </alternativeName>
</protein>
<feature type="domain" description="Pyrimidine/purine nucleotide 5'-monophosphate nucleosidase N-terminal" evidence="5">
    <location>
        <begin position="10"/>
        <end position="115"/>
    </location>
</feature>
<dbReference type="RefSeq" id="WP_104935429.1">
    <property type="nucleotide sequence ID" value="NZ_CP021255.1"/>
</dbReference>
<dbReference type="Proteomes" id="UP000239867">
    <property type="component" value="Chromosome"/>
</dbReference>
<reference evidence="6 7" key="1">
    <citation type="journal article" date="2018" name="MBio">
        <title>Insights into the evolution of host association through the isolation and characterization of a novel human periodontal pathobiont, Desulfobulbus oralis.</title>
        <authorList>
            <person name="Cross K.L."/>
            <person name="Chirania P."/>
            <person name="Xiong W."/>
            <person name="Beall C.J."/>
            <person name="Elkins J.G."/>
            <person name="Giannone R.J."/>
            <person name="Griffen A.L."/>
            <person name="Guss A.M."/>
            <person name="Hettich R.L."/>
            <person name="Joshi S.S."/>
            <person name="Mokrzan E.M."/>
            <person name="Martin R.K."/>
            <person name="Zhulin I.B."/>
            <person name="Leys E.J."/>
            <person name="Podar M."/>
        </authorList>
    </citation>
    <scope>NUCLEOTIDE SEQUENCE [LARGE SCALE GENOMIC DNA]</scope>
    <source>
        <strain evidence="6 7">ORNL</strain>
    </source>
</reference>
<dbReference type="Gene3D" id="3.40.50.450">
    <property type="match status" value="1"/>
</dbReference>
<dbReference type="Pfam" id="PF03641">
    <property type="entry name" value="Lysine_decarbox"/>
    <property type="match status" value="1"/>
</dbReference>
<dbReference type="GO" id="GO:0005829">
    <property type="term" value="C:cytosol"/>
    <property type="evidence" value="ECO:0007669"/>
    <property type="project" value="TreeGrafter"/>
</dbReference>